<keyword evidence="9" id="KW-1185">Reference proteome</keyword>
<accession>A0A7Y9PHZ0</accession>
<dbReference type="NCBIfam" id="TIGR02432">
    <property type="entry name" value="lysidine_TilS_N"/>
    <property type="match status" value="1"/>
</dbReference>
<dbReference type="InterPro" id="IPR012094">
    <property type="entry name" value="tRNA_Ile_lys_synt"/>
</dbReference>
<reference evidence="8 9" key="1">
    <citation type="submission" date="2020-07" db="EMBL/GenBank/DDBJ databases">
        <title>Genomic Encyclopedia of Type Strains, Phase IV (KMG-V): Genome sequencing to study the core and pangenomes of soil and plant-associated prokaryotes.</title>
        <authorList>
            <person name="Whitman W."/>
        </authorList>
    </citation>
    <scope>NUCLEOTIDE SEQUENCE [LARGE SCALE GENOMIC DNA]</scope>
    <source>
        <strain evidence="8 9">X4EP2</strain>
    </source>
</reference>
<dbReference type="GO" id="GO:0005737">
    <property type="term" value="C:cytoplasm"/>
    <property type="evidence" value="ECO:0007669"/>
    <property type="project" value="UniProtKB-SubCell"/>
</dbReference>
<keyword evidence="2 6" id="KW-0819">tRNA processing</keyword>
<dbReference type="SUPFAM" id="SSF52402">
    <property type="entry name" value="Adenine nucleotide alpha hydrolases-like"/>
    <property type="match status" value="1"/>
</dbReference>
<dbReference type="AlphaFoldDB" id="A0A7Y9PHZ0"/>
<dbReference type="Gene3D" id="3.40.50.620">
    <property type="entry name" value="HUPs"/>
    <property type="match status" value="1"/>
</dbReference>
<comment type="domain">
    <text evidence="6">The N-terminal region contains the highly conserved SGGXDS motif, predicted to be a P-loop motif involved in ATP binding.</text>
</comment>
<feature type="domain" description="tRNA(Ile)-lysidine/2-thiocytidine synthase N-terminal" evidence="7">
    <location>
        <begin position="20"/>
        <end position="211"/>
    </location>
</feature>
<dbReference type="SUPFAM" id="SSF82829">
    <property type="entry name" value="MesJ substrate recognition domain-like"/>
    <property type="match status" value="1"/>
</dbReference>
<keyword evidence="1 6" id="KW-0436">Ligase</keyword>
<evidence type="ECO:0000313" key="8">
    <source>
        <dbReference type="EMBL" id="NYF79491.1"/>
    </source>
</evidence>
<proteinExistence type="inferred from homology"/>
<comment type="function">
    <text evidence="6">Ligates lysine onto the cytidine present at position 34 of the AUA codon-specific tRNA(Ile) that contains the anticodon CAU, in an ATP-dependent manner. Cytidine is converted to lysidine, thus changing the amino acid specificity of the tRNA from methionine to isoleucine.</text>
</comment>
<name>A0A7Y9PHZ0_9BACT</name>
<dbReference type="GO" id="GO:0032267">
    <property type="term" value="F:tRNA(Ile)-lysidine synthase activity"/>
    <property type="evidence" value="ECO:0007669"/>
    <property type="project" value="UniProtKB-EC"/>
</dbReference>
<comment type="subcellular location">
    <subcellularLocation>
        <location evidence="6">Cytoplasm</location>
    </subcellularLocation>
</comment>
<dbReference type="GO" id="GO:0005524">
    <property type="term" value="F:ATP binding"/>
    <property type="evidence" value="ECO:0007669"/>
    <property type="project" value="UniProtKB-UniRule"/>
</dbReference>
<sequence length="348" mass="38329">MAIPTPLPLNRDSIRPGDRICAAVSGGADSVALLLSLHTANAAPREPLGVGLSVAHVHHGLRGEEADADLNFVRELCGRLDIPLHVHHESVPERVRQTGETVEEAARSIRYSFFESLIASGQADSVLTAHTLDDQAETVLMKLLRGAWTEGLGGIHPVVVVQKERGGKILRPFLGVRRSQIEAFLRDSGQPWREDASNSEMIYTRNRVRHQLMPLLREFNPVVDQTLANLSELARGDEAHWQRTMAQLVPQLLLPGKPVRGGGRSVSTLPGQAAVAIELERLRSLDMATRRRVLRSAARQMGARLSFDETARLMAMCDQAPGPASLHLAGELRAQRSARELRLFRQEN</sequence>
<keyword evidence="6" id="KW-0963">Cytoplasm</keyword>
<feature type="binding site" evidence="6">
    <location>
        <begin position="25"/>
        <end position="30"/>
    </location>
    <ligand>
        <name>ATP</name>
        <dbReference type="ChEBI" id="CHEBI:30616"/>
    </ligand>
</feature>
<protein>
    <recommendedName>
        <fullName evidence="6">tRNA(Ile)-lysidine synthase</fullName>
        <ecNumber evidence="6">6.3.4.19</ecNumber>
    </recommendedName>
    <alternativeName>
        <fullName evidence="6">tRNA(Ile)-2-lysyl-cytidine synthase</fullName>
    </alternativeName>
    <alternativeName>
        <fullName evidence="6">tRNA(Ile)-lysidine synthetase</fullName>
    </alternativeName>
</protein>
<dbReference type="HAMAP" id="MF_01161">
    <property type="entry name" value="tRNA_Ile_lys_synt"/>
    <property type="match status" value="1"/>
</dbReference>
<dbReference type="Pfam" id="PF01171">
    <property type="entry name" value="ATP_bind_3"/>
    <property type="match status" value="1"/>
</dbReference>
<dbReference type="InterPro" id="IPR012795">
    <property type="entry name" value="tRNA_Ile_lys_synt_N"/>
</dbReference>
<dbReference type="GO" id="GO:0006400">
    <property type="term" value="P:tRNA modification"/>
    <property type="evidence" value="ECO:0007669"/>
    <property type="project" value="UniProtKB-UniRule"/>
</dbReference>
<keyword evidence="4 6" id="KW-0067">ATP-binding</keyword>
<dbReference type="InterPro" id="IPR014729">
    <property type="entry name" value="Rossmann-like_a/b/a_fold"/>
</dbReference>
<dbReference type="InterPro" id="IPR011063">
    <property type="entry name" value="TilS/TtcA_N"/>
</dbReference>
<organism evidence="8 9">
    <name type="scientific">Granulicella arctica</name>
    <dbReference type="NCBI Taxonomy" id="940613"/>
    <lineage>
        <taxon>Bacteria</taxon>
        <taxon>Pseudomonadati</taxon>
        <taxon>Acidobacteriota</taxon>
        <taxon>Terriglobia</taxon>
        <taxon>Terriglobales</taxon>
        <taxon>Acidobacteriaceae</taxon>
        <taxon>Granulicella</taxon>
    </lineage>
</organism>
<keyword evidence="3 6" id="KW-0547">Nucleotide-binding</keyword>
<comment type="catalytic activity">
    <reaction evidence="5 6">
        <text>cytidine(34) in tRNA(Ile2) + L-lysine + ATP = lysidine(34) in tRNA(Ile2) + AMP + diphosphate + H(+)</text>
        <dbReference type="Rhea" id="RHEA:43744"/>
        <dbReference type="Rhea" id="RHEA-COMP:10625"/>
        <dbReference type="Rhea" id="RHEA-COMP:10670"/>
        <dbReference type="ChEBI" id="CHEBI:15378"/>
        <dbReference type="ChEBI" id="CHEBI:30616"/>
        <dbReference type="ChEBI" id="CHEBI:32551"/>
        <dbReference type="ChEBI" id="CHEBI:33019"/>
        <dbReference type="ChEBI" id="CHEBI:82748"/>
        <dbReference type="ChEBI" id="CHEBI:83665"/>
        <dbReference type="ChEBI" id="CHEBI:456215"/>
        <dbReference type="EC" id="6.3.4.19"/>
    </reaction>
</comment>
<dbReference type="CDD" id="cd01992">
    <property type="entry name" value="TilS_N"/>
    <property type="match status" value="1"/>
</dbReference>
<dbReference type="Proteomes" id="UP000589520">
    <property type="component" value="Unassembled WGS sequence"/>
</dbReference>
<comment type="caution">
    <text evidence="8">The sequence shown here is derived from an EMBL/GenBank/DDBJ whole genome shotgun (WGS) entry which is preliminary data.</text>
</comment>
<evidence type="ECO:0000256" key="3">
    <source>
        <dbReference type="ARBA" id="ARBA00022741"/>
    </source>
</evidence>
<dbReference type="Gene3D" id="1.20.59.20">
    <property type="match status" value="1"/>
</dbReference>
<comment type="similarity">
    <text evidence="6">Belongs to the tRNA(Ile)-lysidine synthase family.</text>
</comment>
<dbReference type="EMBL" id="JACCCW010000001">
    <property type="protein sequence ID" value="NYF79491.1"/>
    <property type="molecule type" value="Genomic_DNA"/>
</dbReference>
<evidence type="ECO:0000256" key="6">
    <source>
        <dbReference type="HAMAP-Rule" id="MF_01161"/>
    </source>
</evidence>
<evidence type="ECO:0000256" key="5">
    <source>
        <dbReference type="ARBA" id="ARBA00048539"/>
    </source>
</evidence>
<dbReference type="RefSeq" id="WP_246301667.1">
    <property type="nucleotide sequence ID" value="NZ_JACCCW010000001.1"/>
</dbReference>
<evidence type="ECO:0000313" key="9">
    <source>
        <dbReference type="Proteomes" id="UP000589520"/>
    </source>
</evidence>
<dbReference type="PANTHER" id="PTHR43033:SF1">
    <property type="entry name" value="TRNA(ILE)-LYSIDINE SYNTHASE-RELATED"/>
    <property type="match status" value="1"/>
</dbReference>
<gene>
    <name evidence="6" type="primary">tilS</name>
    <name evidence="8" type="ORF">HDF17_001778</name>
</gene>
<evidence type="ECO:0000256" key="2">
    <source>
        <dbReference type="ARBA" id="ARBA00022694"/>
    </source>
</evidence>
<dbReference type="EC" id="6.3.4.19" evidence="6"/>
<evidence type="ECO:0000256" key="4">
    <source>
        <dbReference type="ARBA" id="ARBA00022840"/>
    </source>
</evidence>
<dbReference type="PANTHER" id="PTHR43033">
    <property type="entry name" value="TRNA(ILE)-LYSIDINE SYNTHASE-RELATED"/>
    <property type="match status" value="1"/>
</dbReference>
<evidence type="ECO:0000256" key="1">
    <source>
        <dbReference type="ARBA" id="ARBA00022598"/>
    </source>
</evidence>
<evidence type="ECO:0000259" key="7">
    <source>
        <dbReference type="Pfam" id="PF01171"/>
    </source>
</evidence>